<dbReference type="CDD" id="cd06580">
    <property type="entry name" value="TM_PBP1_transp_TpRbsC_like"/>
    <property type="match status" value="1"/>
</dbReference>
<feature type="transmembrane region" description="Helical" evidence="6">
    <location>
        <begin position="241"/>
        <end position="261"/>
    </location>
</feature>
<accession>A0A5B8L4L2</accession>
<feature type="transmembrane region" description="Helical" evidence="6">
    <location>
        <begin position="6"/>
        <end position="26"/>
    </location>
</feature>
<comment type="subcellular location">
    <subcellularLocation>
        <location evidence="1">Cell membrane</location>
        <topology evidence="1">Multi-pass membrane protein</topology>
    </subcellularLocation>
</comment>
<feature type="transmembrane region" description="Helical" evidence="6">
    <location>
        <begin position="188"/>
        <end position="212"/>
    </location>
</feature>
<dbReference type="PANTHER" id="PTHR43370">
    <property type="entry name" value="SUGAR ABC TRANSPORTER INTEGRAL MEMBRANE PROTEIN-RELATED"/>
    <property type="match status" value="1"/>
</dbReference>
<dbReference type="OrthoDB" id="9792579at2"/>
<evidence type="ECO:0000313" key="8">
    <source>
        <dbReference type="Proteomes" id="UP000321389"/>
    </source>
</evidence>
<dbReference type="InterPro" id="IPR001851">
    <property type="entry name" value="ABC_transp_permease"/>
</dbReference>
<feature type="transmembrane region" description="Helical" evidence="6">
    <location>
        <begin position="59"/>
        <end position="85"/>
    </location>
</feature>
<feature type="transmembrane region" description="Helical" evidence="6">
    <location>
        <begin position="267"/>
        <end position="285"/>
    </location>
</feature>
<feature type="transmembrane region" description="Helical" evidence="6">
    <location>
        <begin position="136"/>
        <end position="157"/>
    </location>
</feature>
<dbReference type="EMBL" id="CP042301">
    <property type="protein sequence ID" value="QDZ02804.1"/>
    <property type="molecule type" value="Genomic_DNA"/>
</dbReference>
<feature type="transmembrane region" description="Helical" evidence="6">
    <location>
        <begin position="218"/>
        <end position="234"/>
    </location>
</feature>
<keyword evidence="4 6" id="KW-1133">Transmembrane helix</keyword>
<feature type="transmembrane region" description="Helical" evidence="6">
    <location>
        <begin position="92"/>
        <end position="110"/>
    </location>
</feature>
<name>A0A5B8L4L2_9HYPH</name>
<keyword evidence="8" id="KW-1185">Reference proteome</keyword>
<dbReference type="GO" id="GO:0005886">
    <property type="term" value="C:plasma membrane"/>
    <property type="evidence" value="ECO:0007669"/>
    <property type="project" value="UniProtKB-SubCell"/>
</dbReference>
<dbReference type="RefSeq" id="WP_146301438.1">
    <property type="nucleotide sequence ID" value="NZ_CP042301.2"/>
</dbReference>
<evidence type="ECO:0000256" key="5">
    <source>
        <dbReference type="ARBA" id="ARBA00023136"/>
    </source>
</evidence>
<evidence type="ECO:0000256" key="3">
    <source>
        <dbReference type="ARBA" id="ARBA00022692"/>
    </source>
</evidence>
<keyword evidence="5 6" id="KW-0472">Membrane</keyword>
<proteinExistence type="predicted"/>
<keyword evidence="2" id="KW-1003">Cell membrane</keyword>
<evidence type="ECO:0000256" key="6">
    <source>
        <dbReference type="SAM" id="Phobius"/>
    </source>
</evidence>
<keyword evidence="3 6" id="KW-0812">Transmembrane</keyword>
<dbReference type="PANTHER" id="PTHR43370:SF2">
    <property type="entry name" value="ABC TRANSPORTER PERMEASE PROTEIN"/>
    <property type="match status" value="1"/>
</dbReference>
<evidence type="ECO:0000256" key="2">
    <source>
        <dbReference type="ARBA" id="ARBA00022475"/>
    </source>
</evidence>
<protein>
    <submittedName>
        <fullName evidence="7">ABC transporter permease</fullName>
    </submittedName>
</protein>
<gene>
    <name evidence="7" type="ORF">FQ775_21875</name>
</gene>
<dbReference type="KEGG" id="niy:FQ775_21875"/>
<sequence>MQTITFVLAGTLLAATPLLIAAMGELVAEKSGVLNLSIEGMMALGAVTGFIVVMETGSYWSAMAAGGLVAMLLSALFGAVVLVALGNQVASGLAVGILGVGLAALIGKSYESKTVPPMPKLPIPFLSDIPVIGPGLFNHVVLVYLAPLMAVGLWWLFRYSKLGLVIRAVGESPQSAHAIGYDVVKVRFLAVLTGGFMAGVAGAFISVASTTLWSDGMIAGRGWIVVALVVFGTWRVGRVAIGAYLFGVASIAELLVQSTGIGVPSQLLTSIPYIATIVAIALLSMDGRRIRLNAPVSLGQVYREAQ</sequence>
<organism evidence="7 8">
    <name type="scientific">Nitratireductor mangrovi</name>
    <dbReference type="NCBI Taxonomy" id="2599600"/>
    <lineage>
        <taxon>Bacteria</taxon>
        <taxon>Pseudomonadati</taxon>
        <taxon>Pseudomonadota</taxon>
        <taxon>Alphaproteobacteria</taxon>
        <taxon>Hyphomicrobiales</taxon>
        <taxon>Phyllobacteriaceae</taxon>
        <taxon>Nitratireductor</taxon>
    </lineage>
</organism>
<evidence type="ECO:0000256" key="1">
    <source>
        <dbReference type="ARBA" id="ARBA00004651"/>
    </source>
</evidence>
<dbReference type="GO" id="GO:0022857">
    <property type="term" value="F:transmembrane transporter activity"/>
    <property type="evidence" value="ECO:0007669"/>
    <property type="project" value="InterPro"/>
</dbReference>
<dbReference type="AlphaFoldDB" id="A0A5B8L4L2"/>
<evidence type="ECO:0000256" key="4">
    <source>
        <dbReference type="ARBA" id="ARBA00022989"/>
    </source>
</evidence>
<dbReference type="Pfam" id="PF02653">
    <property type="entry name" value="BPD_transp_2"/>
    <property type="match status" value="1"/>
</dbReference>
<evidence type="ECO:0000313" key="7">
    <source>
        <dbReference type="EMBL" id="QDZ02804.1"/>
    </source>
</evidence>
<dbReference type="Proteomes" id="UP000321389">
    <property type="component" value="Chromosome"/>
</dbReference>
<feature type="transmembrane region" description="Helical" evidence="6">
    <location>
        <begin position="33"/>
        <end position="53"/>
    </location>
</feature>
<reference evidence="7" key="1">
    <citation type="submission" date="2020-04" db="EMBL/GenBank/DDBJ databases">
        <title>Nitratireductor sp. nov. isolated from mangrove soil.</title>
        <authorList>
            <person name="Ye Y."/>
        </authorList>
    </citation>
    <scope>NUCLEOTIDE SEQUENCE</scope>
    <source>
        <strain evidence="7">SY7</strain>
    </source>
</reference>